<feature type="transmembrane region" description="Helical" evidence="6">
    <location>
        <begin position="131"/>
        <end position="152"/>
    </location>
</feature>
<dbReference type="Pfam" id="PF03458">
    <property type="entry name" value="Gly_transporter"/>
    <property type="match status" value="2"/>
</dbReference>
<feature type="transmembrane region" description="Helical" evidence="6">
    <location>
        <begin position="164"/>
        <end position="182"/>
    </location>
</feature>
<keyword evidence="5 6" id="KW-0472">Membrane</keyword>
<dbReference type="PANTHER" id="PTHR30506">
    <property type="entry name" value="INNER MEMBRANE PROTEIN"/>
    <property type="match status" value="1"/>
</dbReference>
<evidence type="ECO:0000256" key="3">
    <source>
        <dbReference type="ARBA" id="ARBA00022692"/>
    </source>
</evidence>
<keyword evidence="4 6" id="KW-1133">Transmembrane helix</keyword>
<evidence type="ECO:0000256" key="5">
    <source>
        <dbReference type="ARBA" id="ARBA00023136"/>
    </source>
</evidence>
<evidence type="ECO:0000256" key="6">
    <source>
        <dbReference type="SAM" id="Phobius"/>
    </source>
</evidence>
<accession>A0AA39CQD1</accession>
<reference evidence="8" key="1">
    <citation type="submission" date="2022-10" db="EMBL/GenBank/DDBJ databases">
        <title>Culturing micro-colonial fungi from biological soil crusts in the Mojave desert and describing Neophaeococcomyces mojavensis, and introducing the new genera and species Taxawa tesnikishii.</title>
        <authorList>
            <person name="Kurbessoian T."/>
            <person name="Stajich J.E."/>
        </authorList>
    </citation>
    <scope>NUCLEOTIDE SEQUENCE</scope>
    <source>
        <strain evidence="8">TK_35</strain>
    </source>
</reference>
<evidence type="ECO:0000256" key="1">
    <source>
        <dbReference type="ARBA" id="ARBA00004651"/>
    </source>
</evidence>
<evidence type="ECO:0000256" key="2">
    <source>
        <dbReference type="ARBA" id="ARBA00022475"/>
    </source>
</evidence>
<feature type="domain" description="Glycine transporter" evidence="7">
    <location>
        <begin position="107"/>
        <end position="179"/>
    </location>
</feature>
<evidence type="ECO:0000259" key="7">
    <source>
        <dbReference type="Pfam" id="PF03458"/>
    </source>
</evidence>
<evidence type="ECO:0000313" key="8">
    <source>
        <dbReference type="EMBL" id="KAJ9618163.1"/>
    </source>
</evidence>
<feature type="transmembrane region" description="Helical" evidence="6">
    <location>
        <begin position="12"/>
        <end position="31"/>
    </location>
</feature>
<dbReference type="PANTHER" id="PTHR30506:SF3">
    <property type="entry name" value="UPF0126 INNER MEMBRANE PROTEIN YADS-RELATED"/>
    <property type="match status" value="1"/>
</dbReference>
<dbReference type="GO" id="GO:0005886">
    <property type="term" value="C:plasma membrane"/>
    <property type="evidence" value="ECO:0007669"/>
    <property type="project" value="UniProtKB-SubCell"/>
</dbReference>
<organism evidence="8">
    <name type="scientific">Knufia peltigerae</name>
    <dbReference type="NCBI Taxonomy" id="1002370"/>
    <lineage>
        <taxon>Eukaryota</taxon>
        <taxon>Fungi</taxon>
        <taxon>Dikarya</taxon>
        <taxon>Ascomycota</taxon>
        <taxon>Pezizomycotina</taxon>
        <taxon>Eurotiomycetes</taxon>
        <taxon>Chaetothyriomycetidae</taxon>
        <taxon>Chaetothyriales</taxon>
        <taxon>Trichomeriaceae</taxon>
        <taxon>Knufia</taxon>
    </lineage>
</organism>
<dbReference type="AlphaFoldDB" id="A0AA39CQD1"/>
<feature type="transmembrane region" description="Helical" evidence="6">
    <location>
        <begin position="80"/>
        <end position="98"/>
    </location>
</feature>
<sequence length="221" mass="24130">MAVPAHGRPHRVRSLSMLLSIIYLIAISAEAMTGALSAGRRRMDLFGVVMIACVTALGGGSLRDILLGHYPLGWVKHPEYLGFTVCAALIATWVARWMHHFRRTFLVLDGLGLIAFTLIGCSIAREAGHALPIVLIAGMLTGAFGGVLRDILCNEVPLIFQKELYAIISLLTGAVYLLLLHWGVADATAILCCLGGGFAVRLLAIHYRWEMPKFVYHDEVH</sequence>
<feature type="transmembrane region" description="Helical" evidence="6">
    <location>
        <begin position="105"/>
        <end position="125"/>
    </location>
</feature>
<feature type="domain" description="Glycine transporter" evidence="7">
    <location>
        <begin position="21"/>
        <end position="94"/>
    </location>
</feature>
<dbReference type="EMBL" id="JAPDRN010000144">
    <property type="protein sequence ID" value="KAJ9618163.1"/>
    <property type="molecule type" value="Genomic_DNA"/>
</dbReference>
<name>A0AA39CQD1_9EURO</name>
<gene>
    <name evidence="8" type="ORF">H2204_013118</name>
</gene>
<comment type="caution">
    <text evidence="8">The sequence shown here is derived from an EMBL/GenBank/DDBJ whole genome shotgun (WGS) entry which is preliminary data.</text>
</comment>
<evidence type="ECO:0000256" key="4">
    <source>
        <dbReference type="ARBA" id="ARBA00022989"/>
    </source>
</evidence>
<comment type="subcellular location">
    <subcellularLocation>
        <location evidence="1">Cell membrane</location>
        <topology evidence="1">Multi-pass membrane protein</topology>
    </subcellularLocation>
</comment>
<feature type="transmembrane region" description="Helical" evidence="6">
    <location>
        <begin position="188"/>
        <end position="207"/>
    </location>
</feature>
<keyword evidence="3 6" id="KW-0812">Transmembrane</keyword>
<keyword evidence="2" id="KW-1003">Cell membrane</keyword>
<dbReference type="InterPro" id="IPR005115">
    <property type="entry name" value="Gly_transporter"/>
</dbReference>
<proteinExistence type="predicted"/>
<feature type="transmembrane region" description="Helical" evidence="6">
    <location>
        <begin position="43"/>
        <end position="60"/>
    </location>
</feature>
<protein>
    <recommendedName>
        <fullName evidence="7">Glycine transporter domain-containing protein</fullName>
    </recommendedName>
</protein>